<organism evidence="1">
    <name type="scientific">Rhizophora mucronata</name>
    <name type="common">Asiatic mangrove</name>
    <dbReference type="NCBI Taxonomy" id="61149"/>
    <lineage>
        <taxon>Eukaryota</taxon>
        <taxon>Viridiplantae</taxon>
        <taxon>Streptophyta</taxon>
        <taxon>Embryophyta</taxon>
        <taxon>Tracheophyta</taxon>
        <taxon>Spermatophyta</taxon>
        <taxon>Magnoliopsida</taxon>
        <taxon>eudicotyledons</taxon>
        <taxon>Gunneridae</taxon>
        <taxon>Pentapetalae</taxon>
        <taxon>rosids</taxon>
        <taxon>fabids</taxon>
        <taxon>Malpighiales</taxon>
        <taxon>Rhizophoraceae</taxon>
        <taxon>Rhizophora</taxon>
    </lineage>
</organism>
<dbReference type="AlphaFoldDB" id="A0A2P2NVS4"/>
<accession>A0A2P2NVS4</accession>
<proteinExistence type="predicted"/>
<dbReference type="EMBL" id="GGEC01066122">
    <property type="protein sequence ID" value="MBX46606.1"/>
    <property type="molecule type" value="Transcribed_RNA"/>
</dbReference>
<protein>
    <submittedName>
        <fullName evidence="1">Uncharacterized protein</fullName>
    </submittedName>
</protein>
<reference evidence="1" key="1">
    <citation type="submission" date="2018-02" db="EMBL/GenBank/DDBJ databases">
        <title>Rhizophora mucronata_Transcriptome.</title>
        <authorList>
            <person name="Meera S.P."/>
            <person name="Sreeshan A."/>
            <person name="Augustine A."/>
        </authorList>
    </citation>
    <scope>NUCLEOTIDE SEQUENCE</scope>
    <source>
        <tissue evidence="1">Leaf</tissue>
    </source>
</reference>
<evidence type="ECO:0000313" key="1">
    <source>
        <dbReference type="EMBL" id="MBX46606.1"/>
    </source>
</evidence>
<name>A0A2P2NVS4_RHIMU</name>
<sequence>MWHLMSHCHDHSKKMPFLVKYWKKSTIFFPFCVCGKLVESLSLCQNLKMG</sequence>